<keyword evidence="2" id="KW-0521">NADP</keyword>
<comment type="caution">
    <text evidence="4">The sequence shown here is derived from an EMBL/GenBank/DDBJ whole genome shotgun (WGS) entry which is preliminary data.</text>
</comment>
<protein>
    <submittedName>
        <fullName evidence="4">NAD-P-binding protein</fullName>
    </submittedName>
</protein>
<sequence>MFSFYDLYRFFKQAYFSGKPVWQANDMPELSGKVVIVTGGGAGIGKETVKALLEHNATVYIASRNAAKTNAAIQDLQLLTGRTAFLLVLDLEDLQSITAAVDEFLLRETRLDILFNNAGIMMPPVEATTASGYDLSFGTNVLGHFYLTKLLLPILIKTAASTGTSTRVVNTSSGSHYVAMYDFNTFKDGPARRKLTLMQLYGQSKWANVTFSNELARRYGHLGIVSSAVNPGNIKDTELSRHVNSGIENFLLKIMQIYPASWGALPLLFAGTSPQGGDFNGKFIIPWGRLGLARKDTTDPQLGGDLWAWLEEQVEELSE</sequence>
<dbReference type="Gene3D" id="3.40.50.720">
    <property type="entry name" value="NAD(P)-binding Rossmann-like Domain"/>
    <property type="match status" value="1"/>
</dbReference>
<reference evidence="4" key="1">
    <citation type="submission" date="2023-03" db="EMBL/GenBank/DDBJ databases">
        <title>Massive genome expansion in bonnet fungi (Mycena s.s.) driven by repeated elements and novel gene families across ecological guilds.</title>
        <authorList>
            <consortium name="Lawrence Berkeley National Laboratory"/>
            <person name="Harder C.B."/>
            <person name="Miyauchi S."/>
            <person name="Viragh M."/>
            <person name="Kuo A."/>
            <person name="Thoen E."/>
            <person name="Andreopoulos B."/>
            <person name="Lu D."/>
            <person name="Skrede I."/>
            <person name="Drula E."/>
            <person name="Henrissat B."/>
            <person name="Morin E."/>
            <person name="Kohler A."/>
            <person name="Barry K."/>
            <person name="LaButti K."/>
            <person name="Morin E."/>
            <person name="Salamov A."/>
            <person name="Lipzen A."/>
            <person name="Mereny Z."/>
            <person name="Hegedus B."/>
            <person name="Baldrian P."/>
            <person name="Stursova M."/>
            <person name="Weitz H."/>
            <person name="Taylor A."/>
            <person name="Grigoriev I.V."/>
            <person name="Nagy L.G."/>
            <person name="Martin F."/>
            <person name="Kauserud H."/>
        </authorList>
    </citation>
    <scope>NUCLEOTIDE SEQUENCE</scope>
    <source>
        <strain evidence="4">CBHHK200</strain>
    </source>
</reference>
<dbReference type="Pfam" id="PF00106">
    <property type="entry name" value="adh_short"/>
    <property type="match status" value="1"/>
</dbReference>
<dbReference type="GO" id="GO:0016491">
    <property type="term" value="F:oxidoreductase activity"/>
    <property type="evidence" value="ECO:0007669"/>
    <property type="project" value="UniProtKB-KW"/>
</dbReference>
<keyword evidence="5" id="KW-1185">Reference proteome</keyword>
<dbReference type="PANTHER" id="PTHR24320">
    <property type="entry name" value="RETINOL DEHYDROGENASE"/>
    <property type="match status" value="1"/>
</dbReference>
<dbReference type="SUPFAM" id="SSF51735">
    <property type="entry name" value="NAD(P)-binding Rossmann-fold domains"/>
    <property type="match status" value="1"/>
</dbReference>
<accession>A0AAD6X9H6</accession>
<organism evidence="4 5">
    <name type="scientific">Mycena alexandri</name>
    <dbReference type="NCBI Taxonomy" id="1745969"/>
    <lineage>
        <taxon>Eukaryota</taxon>
        <taxon>Fungi</taxon>
        <taxon>Dikarya</taxon>
        <taxon>Basidiomycota</taxon>
        <taxon>Agaricomycotina</taxon>
        <taxon>Agaricomycetes</taxon>
        <taxon>Agaricomycetidae</taxon>
        <taxon>Agaricales</taxon>
        <taxon>Marasmiineae</taxon>
        <taxon>Mycenaceae</taxon>
        <taxon>Mycena</taxon>
    </lineage>
</organism>
<dbReference type="Proteomes" id="UP001218188">
    <property type="component" value="Unassembled WGS sequence"/>
</dbReference>
<keyword evidence="3" id="KW-0560">Oxidoreductase</keyword>
<gene>
    <name evidence="4" type="ORF">C8F04DRAFT_252317</name>
</gene>
<dbReference type="InterPro" id="IPR036291">
    <property type="entry name" value="NAD(P)-bd_dom_sf"/>
</dbReference>
<proteinExistence type="inferred from homology"/>
<dbReference type="PANTHER" id="PTHR24320:SF236">
    <property type="entry name" value="SHORT-CHAIN DEHYDROGENASE-RELATED"/>
    <property type="match status" value="1"/>
</dbReference>
<dbReference type="AlphaFoldDB" id="A0AAD6X9H6"/>
<evidence type="ECO:0000256" key="2">
    <source>
        <dbReference type="ARBA" id="ARBA00022857"/>
    </source>
</evidence>
<evidence type="ECO:0000313" key="5">
    <source>
        <dbReference type="Proteomes" id="UP001218188"/>
    </source>
</evidence>
<dbReference type="InterPro" id="IPR002347">
    <property type="entry name" value="SDR_fam"/>
</dbReference>
<dbReference type="PRINTS" id="PR00081">
    <property type="entry name" value="GDHRDH"/>
</dbReference>
<dbReference type="EMBL" id="JARJCM010000022">
    <property type="protein sequence ID" value="KAJ7040310.1"/>
    <property type="molecule type" value="Genomic_DNA"/>
</dbReference>
<evidence type="ECO:0000313" key="4">
    <source>
        <dbReference type="EMBL" id="KAJ7040310.1"/>
    </source>
</evidence>
<evidence type="ECO:0000256" key="1">
    <source>
        <dbReference type="ARBA" id="ARBA00006484"/>
    </source>
</evidence>
<comment type="similarity">
    <text evidence="1">Belongs to the short-chain dehydrogenases/reductases (SDR) family.</text>
</comment>
<evidence type="ECO:0000256" key="3">
    <source>
        <dbReference type="ARBA" id="ARBA00023002"/>
    </source>
</evidence>
<name>A0AAD6X9H6_9AGAR</name>